<dbReference type="AlphaFoldDB" id="A0A2T3FZD7"/>
<dbReference type="RefSeq" id="WP_106987927.1">
    <property type="nucleotide sequence ID" value="NZ_PYLP01000006.1"/>
</dbReference>
<evidence type="ECO:0000313" key="3">
    <source>
        <dbReference type="Proteomes" id="UP000241201"/>
    </source>
</evidence>
<keyword evidence="1" id="KW-0732">Signal</keyword>
<accession>A0A2T3FZD7</accession>
<proteinExistence type="predicted"/>
<name>A0A2T3FZD7_9FIRM</name>
<sequence length="165" mass="19367">MKRKLYHFIFVVVCVLSLCGCNNTSKIKGNTRKVVIPYSFSLLCGQTSEKDLNKMVKTYNKDKNYCSKAYKKNKDVILISTDSQIEKYIKDNKKIIDTAMKKFIKSNKLYKYKIKEDYSSIQLYFDENILEDTYQQLLAVSINFTSLNSILLNGKDWHIKWQVIN</sequence>
<gene>
    <name evidence="2" type="ORF">C7U55_06855</name>
</gene>
<dbReference type="EMBL" id="PYLP01000006">
    <property type="protein sequence ID" value="PST40622.1"/>
    <property type="molecule type" value="Genomic_DNA"/>
</dbReference>
<reference evidence="3" key="1">
    <citation type="submission" date="2018-03" db="EMBL/GenBank/DDBJ databases">
        <title>Lachnoclostridium SNUG30370 gen.nov., sp.nov., isolated from human faeces.</title>
        <authorList>
            <person name="Seo B."/>
            <person name="Jeon K."/>
            <person name="Ko G."/>
        </authorList>
    </citation>
    <scope>NUCLEOTIDE SEQUENCE [LARGE SCALE GENOMIC DNA]</scope>
    <source>
        <strain evidence="3">SNUG30370</strain>
    </source>
</reference>
<dbReference type="Proteomes" id="UP000241201">
    <property type="component" value="Unassembled WGS sequence"/>
</dbReference>
<keyword evidence="3" id="KW-1185">Reference proteome</keyword>
<comment type="caution">
    <text evidence="2">The sequence shown here is derived from an EMBL/GenBank/DDBJ whole genome shotgun (WGS) entry which is preliminary data.</text>
</comment>
<feature type="chain" id="PRO_5038577244" description="Lipoprotein" evidence="1">
    <location>
        <begin position="21"/>
        <end position="165"/>
    </location>
</feature>
<protein>
    <recommendedName>
        <fullName evidence="4">Lipoprotein</fullName>
    </recommendedName>
</protein>
<dbReference type="PROSITE" id="PS51257">
    <property type="entry name" value="PROKAR_LIPOPROTEIN"/>
    <property type="match status" value="1"/>
</dbReference>
<evidence type="ECO:0000313" key="2">
    <source>
        <dbReference type="EMBL" id="PST40622.1"/>
    </source>
</evidence>
<evidence type="ECO:0000256" key="1">
    <source>
        <dbReference type="SAM" id="SignalP"/>
    </source>
</evidence>
<evidence type="ECO:0008006" key="4">
    <source>
        <dbReference type="Google" id="ProtNLM"/>
    </source>
</evidence>
<organism evidence="2 3">
    <name type="scientific">Faecalibacillus faecis</name>
    <dbReference type="NCBI Taxonomy" id="1982628"/>
    <lineage>
        <taxon>Bacteria</taxon>
        <taxon>Bacillati</taxon>
        <taxon>Bacillota</taxon>
        <taxon>Erysipelotrichia</taxon>
        <taxon>Erysipelotrichales</taxon>
        <taxon>Coprobacillaceae</taxon>
        <taxon>Faecalibacillus</taxon>
    </lineage>
</organism>
<dbReference type="GeneID" id="77470806"/>
<feature type="signal peptide" evidence="1">
    <location>
        <begin position="1"/>
        <end position="20"/>
    </location>
</feature>